<evidence type="ECO:0000259" key="15">
    <source>
        <dbReference type="PROSITE" id="PS50089"/>
    </source>
</evidence>
<evidence type="ECO:0000259" key="14">
    <source>
        <dbReference type="PROSITE" id="PS50016"/>
    </source>
</evidence>
<dbReference type="STRING" id="218851.A0A2G5D1Q6"/>
<proteinExistence type="predicted"/>
<dbReference type="Pfam" id="PF00628">
    <property type="entry name" value="PHD"/>
    <property type="match status" value="1"/>
</dbReference>
<evidence type="ECO:0000256" key="7">
    <source>
        <dbReference type="ARBA" id="ARBA00022786"/>
    </source>
</evidence>
<dbReference type="SUPFAM" id="SSF57903">
    <property type="entry name" value="FYVE/PHD zinc finger"/>
    <property type="match status" value="1"/>
</dbReference>
<dbReference type="GO" id="GO:0016567">
    <property type="term" value="P:protein ubiquitination"/>
    <property type="evidence" value="ECO:0007669"/>
    <property type="project" value="UniProtKB-UniPathway"/>
</dbReference>
<comment type="pathway">
    <text evidence="2">Protein modification; protein ubiquitination.</text>
</comment>
<dbReference type="GO" id="GO:0061630">
    <property type="term" value="F:ubiquitin protein ligase activity"/>
    <property type="evidence" value="ECO:0007669"/>
    <property type="project" value="UniProtKB-EC"/>
</dbReference>
<evidence type="ECO:0000256" key="11">
    <source>
        <dbReference type="PROSITE-ProRule" id="PRU00175"/>
    </source>
</evidence>
<keyword evidence="5" id="KW-0479">Metal-binding</keyword>
<evidence type="ECO:0000313" key="17">
    <source>
        <dbReference type="EMBL" id="PIA37117.1"/>
    </source>
</evidence>
<dbReference type="Pfam" id="PF13920">
    <property type="entry name" value="zf-C3HC4_3"/>
    <property type="match status" value="1"/>
</dbReference>
<dbReference type="GO" id="GO:0003677">
    <property type="term" value="F:DNA binding"/>
    <property type="evidence" value="ECO:0007669"/>
    <property type="project" value="UniProtKB-KW"/>
</dbReference>
<keyword evidence="7" id="KW-0833">Ubl conjugation pathway</keyword>
<dbReference type="AlphaFoldDB" id="A0A2G5D1Q6"/>
<dbReference type="InterPro" id="IPR001965">
    <property type="entry name" value="Znf_PHD"/>
</dbReference>
<keyword evidence="8" id="KW-0862">Zinc</keyword>
<dbReference type="InterPro" id="IPR011011">
    <property type="entry name" value="Znf_FYVE_PHD"/>
</dbReference>
<comment type="subcellular location">
    <subcellularLocation>
        <location evidence="12">Nucleus</location>
    </subcellularLocation>
</comment>
<dbReference type="PANTHER" id="PTHR14140">
    <property type="entry name" value="E3 UBIQUITIN-PROTEIN LIGASE UHRF-RELATED"/>
    <property type="match status" value="1"/>
</dbReference>
<dbReference type="EMBL" id="KZ305048">
    <property type="protein sequence ID" value="PIA37117.1"/>
    <property type="molecule type" value="Genomic_DNA"/>
</dbReference>
<dbReference type="PROSITE" id="PS50016">
    <property type="entry name" value="ZF_PHD_2"/>
    <property type="match status" value="1"/>
</dbReference>
<dbReference type="InterPro" id="IPR003105">
    <property type="entry name" value="SRA_YDG"/>
</dbReference>
<keyword evidence="9" id="KW-0238">DNA-binding</keyword>
<dbReference type="Gene3D" id="2.30.280.10">
    <property type="entry name" value="SRA-YDG"/>
    <property type="match status" value="1"/>
</dbReference>
<keyword evidence="4" id="KW-0808">Transferase</keyword>
<dbReference type="PROSITE" id="PS51015">
    <property type="entry name" value="YDG"/>
    <property type="match status" value="1"/>
</dbReference>
<dbReference type="InParanoid" id="A0A2G5D1Q6"/>
<dbReference type="SMART" id="SM00184">
    <property type="entry name" value="RING"/>
    <property type="match status" value="2"/>
</dbReference>
<dbReference type="PROSITE" id="PS50089">
    <property type="entry name" value="ZF_RING_2"/>
    <property type="match status" value="1"/>
</dbReference>
<dbReference type="SUPFAM" id="SSF88697">
    <property type="entry name" value="PUA domain-like"/>
    <property type="match status" value="1"/>
</dbReference>
<gene>
    <name evidence="17" type="ORF">AQUCO_03100100v1</name>
</gene>
<dbReference type="PROSITE" id="PS01359">
    <property type="entry name" value="ZF_PHD_1"/>
    <property type="match status" value="1"/>
</dbReference>
<dbReference type="SMART" id="SM00249">
    <property type="entry name" value="PHD"/>
    <property type="match status" value="1"/>
</dbReference>
<feature type="chain" id="PRO_5013545555" description="RING-type E3 ubiquitin transferase" evidence="13">
    <location>
        <begin position="22"/>
        <end position="467"/>
    </location>
</feature>
<dbReference type="Gene3D" id="3.30.40.10">
    <property type="entry name" value="Zinc/RING finger domain, C3HC4 (zinc finger)"/>
    <property type="match status" value="2"/>
</dbReference>
<keyword evidence="6 11" id="KW-0863">Zinc-finger</keyword>
<evidence type="ECO:0000256" key="4">
    <source>
        <dbReference type="ARBA" id="ARBA00022679"/>
    </source>
</evidence>
<dbReference type="FunFam" id="3.30.40.10:FF:000665">
    <property type="entry name" value="Predicted protein"/>
    <property type="match status" value="1"/>
</dbReference>
<protein>
    <recommendedName>
        <fullName evidence="3">RING-type E3 ubiquitin transferase</fullName>
        <ecNumber evidence="3">2.3.2.27</ecNumber>
    </recommendedName>
</protein>
<feature type="domain" description="PHD-type" evidence="14">
    <location>
        <begin position="29"/>
        <end position="87"/>
    </location>
</feature>
<keyword evidence="18" id="KW-1185">Reference proteome</keyword>
<comment type="catalytic activity">
    <reaction evidence="1">
        <text>S-ubiquitinyl-[E2 ubiquitin-conjugating enzyme]-L-cysteine + [acceptor protein]-L-lysine = [E2 ubiquitin-conjugating enzyme]-L-cysteine + N(6)-ubiquitinyl-[acceptor protein]-L-lysine.</text>
        <dbReference type="EC" id="2.3.2.27"/>
    </reaction>
</comment>
<dbReference type="GO" id="GO:0005634">
    <property type="term" value="C:nucleus"/>
    <property type="evidence" value="ECO:0007669"/>
    <property type="project" value="UniProtKB-SubCell"/>
</dbReference>
<evidence type="ECO:0000256" key="10">
    <source>
        <dbReference type="ARBA" id="ARBA00023242"/>
    </source>
</evidence>
<dbReference type="InterPro" id="IPR013083">
    <property type="entry name" value="Znf_RING/FYVE/PHD"/>
</dbReference>
<dbReference type="EC" id="2.3.2.27" evidence="3"/>
<sequence>FSSHASSWTLVLSKLMAHVSCSQLPCDADGYCMVCKTKPSQEETLICNTCATPWHLICLSSSSSSTTPTLTTLLSNLQWDCPDCCCSISVRKDDGSAFVESSGDLLITAVRAIEADESLTEQEKAIKRQQLMINGRNHSFLFAQDEDLYDQKKITKNKDIIIDDDEDTDVLRLLDENFNCCFCMKLPERPVTTPCGHNFCLKCFQKWIGQGKRSCAKCRTSIPTKMASQPRINSSLVVAIGMAKMSKSILPVAQQKMHHIVPNQPQPDKTFTTRRFKKTRKTTARSGKIFVTVPPDHFGPILAGNDPKRKQGVLVGECWVDRMECRQWGAHRPLIAGIAGHSEHGVQSVVLSGGDKNKEDHGEWFLYTGSGGTYISGNKHAHKKQSFDQTFEKMNQALRVSCKKGYPVRVLRDECTKNISYEVGKGDKVRFWEDIWIGERALWRDFKDLYAMTDRKHHPVKDFIVCR</sequence>
<evidence type="ECO:0000256" key="12">
    <source>
        <dbReference type="PROSITE-ProRule" id="PRU00358"/>
    </source>
</evidence>
<evidence type="ECO:0000256" key="2">
    <source>
        <dbReference type="ARBA" id="ARBA00004906"/>
    </source>
</evidence>
<dbReference type="PANTHER" id="PTHR14140:SF27">
    <property type="entry name" value="OS04G0289800 PROTEIN"/>
    <property type="match status" value="1"/>
</dbReference>
<evidence type="ECO:0000256" key="5">
    <source>
        <dbReference type="ARBA" id="ARBA00022723"/>
    </source>
</evidence>
<feature type="domain" description="RING-type" evidence="15">
    <location>
        <begin position="180"/>
        <end position="219"/>
    </location>
</feature>
<dbReference type="InterPro" id="IPR036987">
    <property type="entry name" value="SRA-YDG_sf"/>
</dbReference>
<evidence type="ECO:0000256" key="6">
    <source>
        <dbReference type="ARBA" id="ARBA00022771"/>
    </source>
</evidence>
<dbReference type="SMART" id="SM00466">
    <property type="entry name" value="SRA"/>
    <property type="match status" value="1"/>
</dbReference>
<dbReference type="OrthoDB" id="2270193at2759"/>
<dbReference type="InterPro" id="IPR045134">
    <property type="entry name" value="UHRF1/2-like"/>
</dbReference>
<dbReference type="CDD" id="cd23138">
    <property type="entry name" value="RING-HC_ORTHRUS_rpt1"/>
    <property type="match status" value="1"/>
</dbReference>
<evidence type="ECO:0000259" key="16">
    <source>
        <dbReference type="PROSITE" id="PS51015"/>
    </source>
</evidence>
<feature type="signal peptide" evidence="13">
    <location>
        <begin position="1"/>
        <end position="21"/>
    </location>
</feature>
<name>A0A2G5D1Q6_AQUCA</name>
<dbReference type="GO" id="GO:0008270">
    <property type="term" value="F:zinc ion binding"/>
    <property type="evidence" value="ECO:0007669"/>
    <property type="project" value="UniProtKB-KW"/>
</dbReference>
<dbReference type="SUPFAM" id="SSF57850">
    <property type="entry name" value="RING/U-box"/>
    <property type="match status" value="1"/>
</dbReference>
<evidence type="ECO:0000256" key="8">
    <source>
        <dbReference type="ARBA" id="ARBA00022833"/>
    </source>
</evidence>
<dbReference type="Proteomes" id="UP000230069">
    <property type="component" value="Unassembled WGS sequence"/>
</dbReference>
<evidence type="ECO:0000256" key="9">
    <source>
        <dbReference type="ARBA" id="ARBA00023125"/>
    </source>
</evidence>
<accession>A0A2G5D1Q6</accession>
<feature type="non-terminal residue" evidence="17">
    <location>
        <position position="1"/>
    </location>
</feature>
<organism evidence="17 18">
    <name type="scientific">Aquilegia coerulea</name>
    <name type="common">Rocky mountain columbine</name>
    <dbReference type="NCBI Taxonomy" id="218851"/>
    <lineage>
        <taxon>Eukaryota</taxon>
        <taxon>Viridiplantae</taxon>
        <taxon>Streptophyta</taxon>
        <taxon>Embryophyta</taxon>
        <taxon>Tracheophyta</taxon>
        <taxon>Spermatophyta</taxon>
        <taxon>Magnoliopsida</taxon>
        <taxon>Ranunculales</taxon>
        <taxon>Ranunculaceae</taxon>
        <taxon>Thalictroideae</taxon>
        <taxon>Aquilegia</taxon>
    </lineage>
</organism>
<dbReference type="GO" id="GO:0044027">
    <property type="term" value="P:negative regulation of gene expression via chromosomal CpG island methylation"/>
    <property type="evidence" value="ECO:0007669"/>
    <property type="project" value="TreeGrafter"/>
</dbReference>
<evidence type="ECO:0000256" key="3">
    <source>
        <dbReference type="ARBA" id="ARBA00012483"/>
    </source>
</evidence>
<dbReference type="InterPro" id="IPR019787">
    <property type="entry name" value="Znf_PHD-finger"/>
</dbReference>
<dbReference type="InterPro" id="IPR047498">
    <property type="entry name" value="RING-HC_ORTHRUS_rpt1"/>
</dbReference>
<dbReference type="InterPro" id="IPR019786">
    <property type="entry name" value="Zinc_finger_PHD-type_CS"/>
</dbReference>
<dbReference type="InterPro" id="IPR015947">
    <property type="entry name" value="PUA-like_sf"/>
</dbReference>
<dbReference type="UniPathway" id="UPA00143"/>
<keyword evidence="10 12" id="KW-0539">Nucleus</keyword>
<dbReference type="Pfam" id="PF02182">
    <property type="entry name" value="SAD_SRA"/>
    <property type="match status" value="1"/>
</dbReference>
<evidence type="ECO:0000313" key="18">
    <source>
        <dbReference type="Proteomes" id="UP000230069"/>
    </source>
</evidence>
<keyword evidence="13" id="KW-0732">Signal</keyword>
<reference evidence="17 18" key="1">
    <citation type="submission" date="2017-09" db="EMBL/GenBank/DDBJ databases">
        <title>WGS assembly of Aquilegia coerulea Goldsmith.</title>
        <authorList>
            <person name="Hodges S."/>
            <person name="Kramer E."/>
            <person name="Nordborg M."/>
            <person name="Tomkins J."/>
            <person name="Borevitz J."/>
            <person name="Derieg N."/>
            <person name="Yan J."/>
            <person name="Mihaltcheva S."/>
            <person name="Hayes R.D."/>
            <person name="Rokhsar D."/>
        </authorList>
    </citation>
    <scope>NUCLEOTIDE SEQUENCE [LARGE SCALE GENOMIC DNA]</scope>
    <source>
        <strain evidence="18">cv. Goldsmith</strain>
    </source>
</reference>
<feature type="domain" description="YDG" evidence="16">
    <location>
        <begin position="308"/>
        <end position="456"/>
    </location>
</feature>
<evidence type="ECO:0000256" key="1">
    <source>
        <dbReference type="ARBA" id="ARBA00000900"/>
    </source>
</evidence>
<dbReference type="InterPro" id="IPR001841">
    <property type="entry name" value="Znf_RING"/>
</dbReference>
<evidence type="ECO:0000256" key="13">
    <source>
        <dbReference type="SAM" id="SignalP"/>
    </source>
</evidence>